<dbReference type="Pfam" id="PF00132">
    <property type="entry name" value="Hexapep"/>
    <property type="match status" value="1"/>
</dbReference>
<evidence type="ECO:0000256" key="1">
    <source>
        <dbReference type="PIRSR" id="PIRSR620019-1"/>
    </source>
</evidence>
<feature type="domain" description="PglD N-terminal" evidence="3">
    <location>
        <begin position="3"/>
        <end position="80"/>
    </location>
</feature>
<keyword evidence="5" id="KW-1185">Reference proteome</keyword>
<dbReference type="InterPro" id="IPR020019">
    <property type="entry name" value="AcTrfase_PglD-like"/>
</dbReference>
<feature type="site" description="Increases basicity of active site His" evidence="1">
    <location>
        <position position="140"/>
    </location>
</feature>
<dbReference type="eggNOG" id="COG2171">
    <property type="taxonomic scope" value="Bacteria"/>
</dbReference>
<dbReference type="HOGENOM" id="CLU_081811_2_3_3"/>
<dbReference type="Gene3D" id="2.160.10.10">
    <property type="entry name" value="Hexapeptide repeat proteins"/>
    <property type="match status" value="1"/>
</dbReference>
<evidence type="ECO:0000259" key="3">
    <source>
        <dbReference type="Pfam" id="PF17836"/>
    </source>
</evidence>
<dbReference type="AlphaFoldDB" id="Q7U912"/>
<dbReference type="SUPFAM" id="SSF51161">
    <property type="entry name" value="Trimeric LpxA-like enzymes"/>
    <property type="match status" value="1"/>
</dbReference>
<gene>
    <name evidence="4" type="ordered locus">SYNW0447</name>
</gene>
<sequence>MKQLLLIGCGGHARSLIELIESSSEWQIYGLVGLPEQVGRRVLGYPVIGCDDDLPSLREKCSAAVLAIGQVPDAAPRVRLAEQLDQFGFQFPVLISPHAVVSSHVQLGLGTTLGHGVIVNAGAVIGDHCIINSRALVEHDVQIGHHCHISTGVLVNGGVQIGSESFIGSGAIIREGLILPPLSVIGAGKRVMGWPLRDQ</sequence>
<feature type="binding site" evidence="2">
    <location>
        <position position="148"/>
    </location>
    <ligand>
        <name>acetyl-CoA</name>
        <dbReference type="ChEBI" id="CHEBI:57288"/>
    </ligand>
</feature>
<dbReference type="RefSeq" id="WP_011127321.1">
    <property type="nucleotide sequence ID" value="NC_005070.1"/>
</dbReference>
<keyword evidence="4" id="KW-0808">Transferase</keyword>
<accession>Q7U912</accession>
<dbReference type="NCBIfam" id="TIGR03570">
    <property type="entry name" value="NeuD_NnaD"/>
    <property type="match status" value="1"/>
</dbReference>
<reference evidence="4 5" key="1">
    <citation type="journal article" date="2003" name="Nature">
        <title>The genome of a motile marine Synechococcus.</title>
        <authorList>
            <person name="Palenik B."/>
            <person name="Brahamsha B."/>
            <person name="Larimer F."/>
            <person name="Land M."/>
            <person name="Hauser L."/>
            <person name="Chain P."/>
            <person name="Lamerdin J."/>
            <person name="Regala W."/>
            <person name="Allen E.A."/>
            <person name="McCarren J."/>
            <person name="Paulsen I."/>
            <person name="Dufresne A."/>
            <person name="Partensky F."/>
            <person name="Webb E."/>
            <person name="Waterbury J."/>
        </authorList>
    </citation>
    <scope>NUCLEOTIDE SEQUENCE [LARGE SCALE GENOMIC DNA]</scope>
    <source>
        <strain evidence="4 5">WH8102</strain>
    </source>
</reference>
<organism evidence="4 5">
    <name type="scientific">Parasynechococcus marenigrum (strain WH8102)</name>
    <dbReference type="NCBI Taxonomy" id="84588"/>
    <lineage>
        <taxon>Bacteria</taxon>
        <taxon>Bacillati</taxon>
        <taxon>Cyanobacteriota</taxon>
        <taxon>Cyanophyceae</taxon>
        <taxon>Synechococcales</taxon>
        <taxon>Prochlorococcaceae</taxon>
        <taxon>Parasynechococcus</taxon>
        <taxon>Parasynechococcus marenigrum</taxon>
    </lineage>
</organism>
<dbReference type="GO" id="GO:0043886">
    <property type="term" value="F:structural constituent of carboxysome shell"/>
    <property type="evidence" value="ECO:0007669"/>
    <property type="project" value="UniProtKB-ARBA"/>
</dbReference>
<protein>
    <submittedName>
        <fullName evidence="4">Hexapeptide transferase family protein</fullName>
    </submittedName>
</protein>
<dbReference type="PANTHER" id="PTHR43300:SF7">
    <property type="entry name" value="UDP-N-ACETYLBACILLOSAMINE N-ACETYLTRANSFERASE"/>
    <property type="match status" value="1"/>
</dbReference>
<dbReference type="EMBL" id="BX569690">
    <property type="protein sequence ID" value="CAE06962.1"/>
    <property type="molecule type" value="Genomic_DNA"/>
</dbReference>
<dbReference type="STRING" id="84588.SYNW0447"/>
<dbReference type="Proteomes" id="UP000001422">
    <property type="component" value="Chromosome"/>
</dbReference>
<dbReference type="CDD" id="cd03360">
    <property type="entry name" value="LbH_AT_putative"/>
    <property type="match status" value="1"/>
</dbReference>
<dbReference type="GO" id="GO:0016740">
    <property type="term" value="F:transferase activity"/>
    <property type="evidence" value="ECO:0007669"/>
    <property type="project" value="UniProtKB-KW"/>
</dbReference>
<feature type="binding site" evidence="2">
    <location>
        <position position="69"/>
    </location>
    <ligand>
        <name>substrate</name>
    </ligand>
</feature>
<dbReference type="InterPro" id="IPR011004">
    <property type="entry name" value="Trimer_LpxA-like_sf"/>
</dbReference>
<evidence type="ECO:0000313" key="5">
    <source>
        <dbReference type="Proteomes" id="UP000001422"/>
    </source>
</evidence>
<dbReference type="KEGG" id="syw:SYNW0447"/>
<dbReference type="InterPro" id="IPR041561">
    <property type="entry name" value="PglD_N"/>
</dbReference>
<dbReference type="PANTHER" id="PTHR43300">
    <property type="entry name" value="ACETYLTRANSFERASE"/>
    <property type="match status" value="1"/>
</dbReference>
<feature type="active site" description="Proton acceptor" evidence="1">
    <location>
        <position position="139"/>
    </location>
</feature>
<proteinExistence type="predicted"/>
<dbReference type="Pfam" id="PF17836">
    <property type="entry name" value="PglD_N"/>
    <property type="match status" value="1"/>
</dbReference>
<name>Q7U912_PARMW</name>
<dbReference type="GO" id="GO:0031470">
    <property type="term" value="C:carboxysome"/>
    <property type="evidence" value="ECO:0007669"/>
    <property type="project" value="UniProtKB-ARBA"/>
</dbReference>
<evidence type="ECO:0000313" key="4">
    <source>
        <dbReference type="EMBL" id="CAE06962.1"/>
    </source>
</evidence>
<evidence type="ECO:0000256" key="2">
    <source>
        <dbReference type="PIRSR" id="PIRSR620019-2"/>
    </source>
</evidence>
<dbReference type="InterPro" id="IPR050179">
    <property type="entry name" value="Trans_hexapeptide_repeat"/>
</dbReference>
<dbReference type="InterPro" id="IPR001451">
    <property type="entry name" value="Hexapep"/>
</dbReference>
<dbReference type="Gene3D" id="3.40.50.20">
    <property type="match status" value="1"/>
</dbReference>